<dbReference type="GO" id="GO:0009307">
    <property type="term" value="P:DNA restriction-modification system"/>
    <property type="evidence" value="ECO:0007669"/>
    <property type="project" value="InterPro"/>
</dbReference>
<dbReference type="InterPro" id="IPR002052">
    <property type="entry name" value="DNA_methylase_N6_adenine_CS"/>
</dbReference>
<name>A0A2V5JTV4_9BACL</name>
<dbReference type="Pfam" id="PF05869">
    <property type="entry name" value="Dam"/>
    <property type="match status" value="1"/>
</dbReference>
<keyword evidence="2" id="KW-1185">Reference proteome</keyword>
<dbReference type="RefSeq" id="WP_110844114.1">
    <property type="nucleotide sequence ID" value="NZ_QJVJ01000026.1"/>
</dbReference>
<gene>
    <name evidence="1" type="ORF">DLM86_31240</name>
</gene>
<dbReference type="GO" id="GO:0003677">
    <property type="term" value="F:DNA binding"/>
    <property type="evidence" value="ECO:0007669"/>
    <property type="project" value="InterPro"/>
</dbReference>
<dbReference type="AlphaFoldDB" id="A0A2V5JTV4"/>
<comment type="caution">
    <text evidence="1">The sequence shown here is derived from an EMBL/GenBank/DDBJ whole genome shotgun (WGS) entry which is preliminary data.</text>
</comment>
<accession>A0A2V5JTV4</accession>
<keyword evidence="1" id="KW-0808">Transferase</keyword>
<dbReference type="EMBL" id="QJVJ01000026">
    <property type="protein sequence ID" value="PYI49985.1"/>
    <property type="molecule type" value="Genomic_DNA"/>
</dbReference>
<sequence>MSINPALFSSKTDLWATPQDFFNRLDAEFNFELDVCALPENAKCTRFYSPVVDGLKQDWAKDGRRIWCNPPYGRHIEKWIKKAYETSLKGATVVCLLPVRPDTKYWHQYCMKGEVRFVKGRLKFGIAKNAAPFPSAVVIFGEGARVGQLIAI</sequence>
<reference evidence="1 2" key="1">
    <citation type="submission" date="2018-05" db="EMBL/GenBank/DDBJ databases">
        <title>Paenibacillus flagellatus sp. nov., isolated from selenium mineral soil.</title>
        <authorList>
            <person name="Dai X."/>
        </authorList>
    </citation>
    <scope>NUCLEOTIDE SEQUENCE [LARGE SCALE GENOMIC DNA]</scope>
    <source>
        <strain evidence="1 2">DXL2</strain>
    </source>
</reference>
<dbReference type="GO" id="GO:0032259">
    <property type="term" value="P:methylation"/>
    <property type="evidence" value="ECO:0007669"/>
    <property type="project" value="UniProtKB-KW"/>
</dbReference>
<keyword evidence="1" id="KW-0489">Methyltransferase</keyword>
<evidence type="ECO:0000313" key="1">
    <source>
        <dbReference type="EMBL" id="PYI49985.1"/>
    </source>
</evidence>
<dbReference type="Proteomes" id="UP000247476">
    <property type="component" value="Unassembled WGS sequence"/>
</dbReference>
<dbReference type="InterPro" id="IPR008593">
    <property type="entry name" value="Dam_MeTrfase"/>
</dbReference>
<dbReference type="GO" id="GO:0009007">
    <property type="term" value="F:site-specific DNA-methyltransferase (adenine-specific) activity"/>
    <property type="evidence" value="ECO:0007669"/>
    <property type="project" value="InterPro"/>
</dbReference>
<evidence type="ECO:0000313" key="2">
    <source>
        <dbReference type="Proteomes" id="UP000247476"/>
    </source>
</evidence>
<dbReference type="OrthoDB" id="189843at2"/>
<proteinExistence type="predicted"/>
<dbReference type="PROSITE" id="PS00092">
    <property type="entry name" value="N6_MTASE"/>
    <property type="match status" value="1"/>
</dbReference>
<protein>
    <submittedName>
        <fullName evidence="1">Adenine methyltransferase</fullName>
    </submittedName>
</protein>
<organism evidence="1 2">
    <name type="scientific">Paenibacillus flagellatus</name>
    <dbReference type="NCBI Taxonomy" id="2211139"/>
    <lineage>
        <taxon>Bacteria</taxon>
        <taxon>Bacillati</taxon>
        <taxon>Bacillota</taxon>
        <taxon>Bacilli</taxon>
        <taxon>Bacillales</taxon>
        <taxon>Paenibacillaceae</taxon>
        <taxon>Paenibacillus</taxon>
    </lineage>
</organism>